<proteinExistence type="predicted"/>
<feature type="chain" id="PRO_5046149147" description="Photosynthesis system II assembly factor Ycf48/Hcf136-like domain-containing protein" evidence="3">
    <location>
        <begin position="22"/>
        <end position="351"/>
    </location>
</feature>
<evidence type="ECO:0000313" key="5">
    <source>
        <dbReference type="EMBL" id="MBN0987976.1"/>
    </source>
</evidence>
<organism evidence="5 6">
    <name type="scientific">Amphritea pacifica</name>
    <dbReference type="NCBI Taxonomy" id="2811233"/>
    <lineage>
        <taxon>Bacteria</taxon>
        <taxon>Pseudomonadati</taxon>
        <taxon>Pseudomonadota</taxon>
        <taxon>Gammaproteobacteria</taxon>
        <taxon>Oceanospirillales</taxon>
        <taxon>Oceanospirillaceae</taxon>
        <taxon>Amphritea</taxon>
    </lineage>
</organism>
<keyword evidence="2" id="KW-0604">Photosystem II</keyword>
<gene>
    <name evidence="5" type="ORF">JW498_11425</name>
</gene>
<dbReference type="Proteomes" id="UP000760472">
    <property type="component" value="Unassembled WGS sequence"/>
</dbReference>
<evidence type="ECO:0000313" key="6">
    <source>
        <dbReference type="Proteomes" id="UP000760472"/>
    </source>
</evidence>
<evidence type="ECO:0000256" key="3">
    <source>
        <dbReference type="SAM" id="SignalP"/>
    </source>
</evidence>
<sequence>MKVKYLLTLVGLFIAASNLFAADQPPRPAAALDKPALQSPKSPNMAILSVTRAGERVVAVGERGIALYSDDSGQTWTQAQTPTSATLTAVRFANDKMGWAIGHMGIVLHTEDGGGTWVKQLDGIEAARLSLQTAQQSGNERAIRDAQYLIQDGADKPFFDICLLDENSLMIIGAYNLVLRSENGGQSWTGWQTRIDNPRALHLYAMQAIGTTLFIAGEQGLLLRSDDNGQHFTQLESPYHGSWFGLQAEHNGSLLAYGLRGTAYLTTDLGNHWQQVNSGTPVSISANTELGDGRTLLVSQAGEILVSTDNGLNFIRAAERLRLPLTAVTEVPDGLVVGSLRGVHAIPLPAE</sequence>
<keyword evidence="1" id="KW-0602">Photosynthesis</keyword>
<evidence type="ECO:0000256" key="2">
    <source>
        <dbReference type="ARBA" id="ARBA00023276"/>
    </source>
</evidence>
<feature type="domain" description="Photosynthesis system II assembly factor Ycf48/Hcf136-like" evidence="4">
    <location>
        <begin position="155"/>
        <end position="316"/>
    </location>
</feature>
<comment type="caution">
    <text evidence="5">The sequence shown here is derived from an EMBL/GenBank/DDBJ whole genome shotgun (WGS) entry which is preliminary data.</text>
</comment>
<dbReference type="InterPro" id="IPR028203">
    <property type="entry name" value="PSII_CF48-like_dom"/>
</dbReference>
<keyword evidence="6" id="KW-1185">Reference proteome</keyword>
<dbReference type="PANTHER" id="PTHR47199:SF2">
    <property type="entry name" value="PHOTOSYSTEM II STABILITY_ASSEMBLY FACTOR HCF136, CHLOROPLASTIC"/>
    <property type="match status" value="1"/>
</dbReference>
<name>A0ABS2W8C1_9GAMM</name>
<feature type="signal peptide" evidence="3">
    <location>
        <begin position="1"/>
        <end position="21"/>
    </location>
</feature>
<dbReference type="InterPro" id="IPR015943">
    <property type="entry name" value="WD40/YVTN_repeat-like_dom_sf"/>
</dbReference>
<dbReference type="RefSeq" id="WP_205213678.1">
    <property type="nucleotide sequence ID" value="NZ_JAFFZP010000016.1"/>
</dbReference>
<dbReference type="EMBL" id="JAFFZP010000016">
    <property type="protein sequence ID" value="MBN0987976.1"/>
    <property type="molecule type" value="Genomic_DNA"/>
</dbReference>
<evidence type="ECO:0000259" key="4">
    <source>
        <dbReference type="Pfam" id="PF14870"/>
    </source>
</evidence>
<protein>
    <recommendedName>
        <fullName evidence="4">Photosynthesis system II assembly factor Ycf48/Hcf136-like domain-containing protein</fullName>
    </recommendedName>
</protein>
<dbReference type="Gene3D" id="2.130.10.10">
    <property type="entry name" value="YVTN repeat-like/Quinoprotein amine dehydrogenase"/>
    <property type="match status" value="1"/>
</dbReference>
<dbReference type="PANTHER" id="PTHR47199">
    <property type="entry name" value="PHOTOSYSTEM II STABILITY/ASSEMBLY FACTOR HCF136, CHLOROPLASTIC"/>
    <property type="match status" value="1"/>
</dbReference>
<accession>A0ABS2W8C1</accession>
<keyword evidence="3" id="KW-0732">Signal</keyword>
<reference evidence="5 6" key="1">
    <citation type="submission" date="2021-02" db="EMBL/GenBank/DDBJ databases">
        <title>A novel species of genus Amphritea isolated from a fishpond in China.</title>
        <authorList>
            <person name="Lu H."/>
        </authorList>
    </citation>
    <scope>NUCLEOTIDE SEQUENCE [LARGE SCALE GENOMIC DNA]</scope>
    <source>
        <strain evidence="5 6">RP18W</strain>
    </source>
</reference>
<dbReference type="SUPFAM" id="SSF110296">
    <property type="entry name" value="Oligoxyloglucan reducing end-specific cellobiohydrolase"/>
    <property type="match status" value="1"/>
</dbReference>
<dbReference type="Pfam" id="PF14870">
    <property type="entry name" value="PSII_BNR"/>
    <property type="match status" value="2"/>
</dbReference>
<evidence type="ECO:0000256" key="1">
    <source>
        <dbReference type="ARBA" id="ARBA00022531"/>
    </source>
</evidence>
<feature type="domain" description="Photosynthesis system II assembly factor Ycf48/Hcf136-like" evidence="4">
    <location>
        <begin position="75"/>
        <end position="143"/>
    </location>
</feature>